<reference evidence="4" key="1">
    <citation type="journal article" date="2019" name="Int. J. Syst. Evol. Microbiol.">
        <title>The Global Catalogue of Microorganisms (GCM) 10K type strain sequencing project: providing services to taxonomists for standard genome sequencing and annotation.</title>
        <authorList>
            <consortium name="The Broad Institute Genomics Platform"/>
            <consortium name="The Broad Institute Genome Sequencing Center for Infectious Disease"/>
            <person name="Wu L."/>
            <person name="Ma J."/>
        </authorList>
    </citation>
    <scope>NUCLEOTIDE SEQUENCE [LARGE SCALE GENOMIC DNA]</scope>
    <source>
        <strain evidence="4">KCTC 42866</strain>
    </source>
</reference>
<dbReference type="EMBL" id="JBHULL010000004">
    <property type="protein sequence ID" value="MFD2581615.1"/>
    <property type="molecule type" value="Genomic_DNA"/>
</dbReference>
<proteinExistence type="predicted"/>
<keyword evidence="1" id="KW-0175">Coiled coil</keyword>
<keyword evidence="2" id="KW-0732">Signal</keyword>
<evidence type="ECO:0000256" key="2">
    <source>
        <dbReference type="SAM" id="SignalP"/>
    </source>
</evidence>
<dbReference type="Proteomes" id="UP001597461">
    <property type="component" value="Unassembled WGS sequence"/>
</dbReference>
<evidence type="ECO:0000313" key="4">
    <source>
        <dbReference type="Proteomes" id="UP001597461"/>
    </source>
</evidence>
<feature type="signal peptide" evidence="2">
    <location>
        <begin position="1"/>
        <end position="19"/>
    </location>
</feature>
<organism evidence="3 4">
    <name type="scientific">Pedobacter vanadiisoli</name>
    <dbReference type="NCBI Taxonomy" id="1761975"/>
    <lineage>
        <taxon>Bacteria</taxon>
        <taxon>Pseudomonadati</taxon>
        <taxon>Bacteroidota</taxon>
        <taxon>Sphingobacteriia</taxon>
        <taxon>Sphingobacteriales</taxon>
        <taxon>Sphingobacteriaceae</taxon>
        <taxon>Pedobacter</taxon>
    </lineage>
</organism>
<feature type="chain" id="PRO_5046912842" evidence="2">
    <location>
        <begin position="20"/>
        <end position="297"/>
    </location>
</feature>
<gene>
    <name evidence="3" type="ORF">ACFSR6_03875</name>
</gene>
<evidence type="ECO:0000313" key="3">
    <source>
        <dbReference type="EMBL" id="MFD2581615.1"/>
    </source>
</evidence>
<name>A0ABW5MEI4_9SPHI</name>
<feature type="coiled-coil region" evidence="1">
    <location>
        <begin position="247"/>
        <end position="295"/>
    </location>
</feature>
<evidence type="ECO:0000256" key="1">
    <source>
        <dbReference type="SAM" id="Coils"/>
    </source>
</evidence>
<sequence length="297" mass="33197">MKKIYFLLIVFSVAFGVQAQQINLGNTGNNFGWFRLGTLTLPQQGADAFIQITSGGGYNASLNQNGECHIHFRTSNAVSEANGFFAAGSFYNTGRTKILAAIRVIQIDESTWEFYAIMPSFTGQAAVLSLSTIVGTWQPSLAKLDPPSNVTVLDLTEELLVSSDSFYMGNVGIGTITPREKLSVNGNIRAREIKVEATNWPDYVFEEGYKVGTLQELESYIKTNKHLPDMPLAKEIDTQGLQLGEMVKMQQKKIEELTLHLIEKEKQLRNQENKVIQLESKLTQQEKTIQEILKKIK</sequence>
<comment type="caution">
    <text evidence="3">The sequence shown here is derived from an EMBL/GenBank/DDBJ whole genome shotgun (WGS) entry which is preliminary data.</text>
</comment>
<keyword evidence="4" id="KW-1185">Reference proteome</keyword>
<dbReference type="RefSeq" id="WP_379075190.1">
    <property type="nucleotide sequence ID" value="NZ_JBHULL010000004.1"/>
</dbReference>
<protein>
    <submittedName>
        <fullName evidence="3">Uncharacterized protein</fullName>
    </submittedName>
</protein>
<accession>A0ABW5MEI4</accession>